<gene>
    <name evidence="3" type="ORF">VPK24_01105</name>
</gene>
<evidence type="ECO:0000259" key="2">
    <source>
        <dbReference type="Pfam" id="PF12697"/>
    </source>
</evidence>
<organism evidence="3 4">
    <name type="scientific">Limnothrix redekei LRLZ20PSL1</name>
    <dbReference type="NCBI Taxonomy" id="3112953"/>
    <lineage>
        <taxon>Bacteria</taxon>
        <taxon>Bacillati</taxon>
        <taxon>Cyanobacteriota</taxon>
        <taxon>Cyanophyceae</taxon>
        <taxon>Pseudanabaenales</taxon>
        <taxon>Pseudanabaenaceae</taxon>
        <taxon>Limnothrix</taxon>
    </lineage>
</organism>
<dbReference type="InterPro" id="IPR029058">
    <property type="entry name" value="AB_hydrolase_fold"/>
</dbReference>
<comment type="caution">
    <text evidence="3">The sequence shown here is derived from an EMBL/GenBank/DDBJ whole genome shotgun (WGS) entry which is preliminary data.</text>
</comment>
<protein>
    <submittedName>
        <fullName evidence="3">Alpha/beta fold hydrolase</fullName>
    </submittedName>
</protein>
<dbReference type="PANTHER" id="PTHR46438">
    <property type="entry name" value="ALPHA/BETA-HYDROLASES SUPERFAMILY PROTEIN"/>
    <property type="match status" value="1"/>
</dbReference>
<dbReference type="InterPro" id="IPR000073">
    <property type="entry name" value="AB_hydrolase_1"/>
</dbReference>
<keyword evidence="3" id="KW-0378">Hydrolase</keyword>
<accession>A0ABW7C5R7</accession>
<evidence type="ECO:0000256" key="1">
    <source>
        <dbReference type="SAM" id="MobiDB-lite"/>
    </source>
</evidence>
<dbReference type="SUPFAM" id="SSF53474">
    <property type="entry name" value="alpha/beta-Hydrolases"/>
    <property type="match status" value="1"/>
</dbReference>
<dbReference type="Proteomes" id="UP001604335">
    <property type="component" value="Unassembled WGS sequence"/>
</dbReference>
<dbReference type="Gene3D" id="3.40.50.1820">
    <property type="entry name" value="alpha/beta hydrolase"/>
    <property type="match status" value="1"/>
</dbReference>
<reference evidence="4" key="1">
    <citation type="journal article" date="2024" name="Algal Res.">
        <title>Biochemical, toxicological and genomic investigation of a high-biomass producing Limnothrix strain isolated from Italian shallow drinking water reservoir.</title>
        <authorList>
            <person name="Simonazzi M."/>
            <person name="Shishido T.K."/>
            <person name="Delbaje E."/>
            <person name="Wahlsten M."/>
            <person name="Fewer D.P."/>
            <person name="Sivonen K."/>
            <person name="Pezzolesi L."/>
            <person name="Pistocchi R."/>
        </authorList>
    </citation>
    <scope>NUCLEOTIDE SEQUENCE [LARGE SCALE GENOMIC DNA]</scope>
    <source>
        <strain evidence="4">LRLZ20PSL1</strain>
    </source>
</reference>
<proteinExistence type="predicted"/>
<name>A0ABW7C5R7_9CYAN</name>
<dbReference type="GO" id="GO:0016787">
    <property type="term" value="F:hydrolase activity"/>
    <property type="evidence" value="ECO:0007669"/>
    <property type="project" value="UniProtKB-KW"/>
</dbReference>
<dbReference type="PANTHER" id="PTHR46438:SF2">
    <property type="entry name" value="ALPHA_BETA-HYDROLASES SUPERFAMILY PROTEIN"/>
    <property type="match status" value="1"/>
</dbReference>
<evidence type="ECO:0000313" key="3">
    <source>
        <dbReference type="EMBL" id="MFG3816218.1"/>
    </source>
</evidence>
<feature type="compositionally biased region" description="Polar residues" evidence="1">
    <location>
        <begin position="1"/>
        <end position="10"/>
    </location>
</feature>
<dbReference type="Pfam" id="PF12697">
    <property type="entry name" value="Abhydrolase_6"/>
    <property type="match status" value="1"/>
</dbReference>
<feature type="domain" description="AB hydrolase-1" evidence="2">
    <location>
        <begin position="56"/>
        <end position="306"/>
    </location>
</feature>
<dbReference type="EMBL" id="JAZAQF010000006">
    <property type="protein sequence ID" value="MFG3816218.1"/>
    <property type="molecule type" value="Genomic_DNA"/>
</dbReference>
<feature type="region of interest" description="Disordered" evidence="1">
    <location>
        <begin position="1"/>
        <end position="21"/>
    </location>
</feature>
<sequence>MNATPLATTDPQPPVPQCPARSWVDRVGDRRDWVWRGWSTRYSFLPGPAVNGGPPILLLHGFGASIGYWRSNMEALATHHPVYALDLVGFGASCKPLVAYDAYFWAEQVREFWQTFIGVPAVVVGNSIGSAIALTVAECYPEMVCGAVAISLPDPSMREEIIPRALRPLVLGLENLVASPWLLQAVFYGVRRPAVVRRWAGLAWGDPGAIDSELVEILTEPARDQGAARTFAQIIRAMASSRFSPPIRRVLNHIQIPVLLLWGTRDRLIPFALSQQFVGCSPRLEFVPIEGAGHCPHDEAPDRVNALLRQWLDRLGRSADAAGEP</sequence>
<evidence type="ECO:0000313" key="4">
    <source>
        <dbReference type="Proteomes" id="UP001604335"/>
    </source>
</evidence>
<dbReference type="RefSeq" id="WP_393009960.1">
    <property type="nucleotide sequence ID" value="NZ_JAZAQF010000006.1"/>
</dbReference>
<keyword evidence="4" id="KW-1185">Reference proteome</keyword>